<accession>A0A699XHA8</accession>
<dbReference type="InterPro" id="IPR051310">
    <property type="entry name" value="MCP_chemotaxis"/>
</dbReference>
<organism evidence="3">
    <name type="scientific">Tanacetum cinerariifolium</name>
    <name type="common">Dalmatian daisy</name>
    <name type="synonym">Chrysanthemum cinerariifolium</name>
    <dbReference type="NCBI Taxonomy" id="118510"/>
    <lineage>
        <taxon>Eukaryota</taxon>
        <taxon>Viridiplantae</taxon>
        <taxon>Streptophyta</taxon>
        <taxon>Embryophyta</taxon>
        <taxon>Tracheophyta</taxon>
        <taxon>Spermatophyta</taxon>
        <taxon>Magnoliopsida</taxon>
        <taxon>eudicotyledons</taxon>
        <taxon>Gunneridae</taxon>
        <taxon>Pentapetalae</taxon>
        <taxon>asterids</taxon>
        <taxon>campanulids</taxon>
        <taxon>Asterales</taxon>
        <taxon>Asteraceae</taxon>
        <taxon>Asteroideae</taxon>
        <taxon>Anthemideae</taxon>
        <taxon>Anthemidinae</taxon>
        <taxon>Tanacetum</taxon>
    </lineage>
</organism>
<dbReference type="GO" id="GO:0004888">
    <property type="term" value="F:transmembrane signaling receptor activity"/>
    <property type="evidence" value="ECO:0007669"/>
    <property type="project" value="TreeGrafter"/>
</dbReference>
<keyword evidence="3" id="KW-0675">Receptor</keyword>
<sequence>MNDVLASTEQVTAIMTRISAASTAQSSGIETVNRSIGEMDEVTQQNAALVEEASAAAQAMQEQADQLAKAVRLFKLDQSTA</sequence>
<feature type="non-terminal residue" evidence="3">
    <location>
        <position position="81"/>
    </location>
</feature>
<proteinExistence type="predicted"/>
<protein>
    <submittedName>
        <fullName evidence="3">Chemoreceptor McpA-like</fullName>
    </submittedName>
</protein>
<dbReference type="GO" id="GO:0005886">
    <property type="term" value="C:plasma membrane"/>
    <property type="evidence" value="ECO:0007669"/>
    <property type="project" value="TreeGrafter"/>
</dbReference>
<gene>
    <name evidence="3" type="ORF">Tci_930512</name>
</gene>
<dbReference type="EMBL" id="BKCJ011854324">
    <property type="protein sequence ID" value="GFD58543.1"/>
    <property type="molecule type" value="Genomic_DNA"/>
</dbReference>
<dbReference type="PANTHER" id="PTHR43531:SF14">
    <property type="entry name" value="METHYL-ACCEPTING CHEMOTAXIS PROTEIN I-RELATED"/>
    <property type="match status" value="1"/>
</dbReference>
<keyword evidence="1" id="KW-0488">Methylation</keyword>
<dbReference type="GO" id="GO:0006935">
    <property type="term" value="P:chemotaxis"/>
    <property type="evidence" value="ECO:0007669"/>
    <property type="project" value="TreeGrafter"/>
</dbReference>
<dbReference type="Gene3D" id="1.10.287.950">
    <property type="entry name" value="Methyl-accepting chemotaxis protein"/>
    <property type="match status" value="1"/>
</dbReference>
<evidence type="ECO:0000256" key="1">
    <source>
        <dbReference type="ARBA" id="ARBA00022481"/>
    </source>
</evidence>
<comment type="caution">
    <text evidence="3">The sequence shown here is derived from an EMBL/GenBank/DDBJ whole genome shotgun (WGS) entry which is preliminary data.</text>
</comment>
<evidence type="ECO:0000256" key="2">
    <source>
        <dbReference type="SAM" id="Coils"/>
    </source>
</evidence>
<feature type="coiled-coil region" evidence="2">
    <location>
        <begin position="39"/>
        <end position="70"/>
    </location>
</feature>
<keyword evidence="2" id="KW-0175">Coiled coil</keyword>
<dbReference type="SUPFAM" id="SSF58104">
    <property type="entry name" value="Methyl-accepting chemotaxis protein (MCP) signaling domain"/>
    <property type="match status" value="1"/>
</dbReference>
<reference evidence="3" key="1">
    <citation type="journal article" date="2019" name="Sci. Rep.">
        <title>Draft genome of Tanacetum cinerariifolium, the natural source of mosquito coil.</title>
        <authorList>
            <person name="Yamashiro T."/>
            <person name="Shiraishi A."/>
            <person name="Satake H."/>
            <person name="Nakayama K."/>
        </authorList>
    </citation>
    <scope>NUCLEOTIDE SEQUENCE</scope>
</reference>
<dbReference type="PANTHER" id="PTHR43531">
    <property type="entry name" value="PROTEIN ICFG"/>
    <property type="match status" value="1"/>
</dbReference>
<dbReference type="AlphaFoldDB" id="A0A699XHA8"/>
<evidence type="ECO:0000313" key="3">
    <source>
        <dbReference type="EMBL" id="GFD58543.1"/>
    </source>
</evidence>
<name>A0A699XHA8_TANCI</name>